<reference evidence="1" key="2">
    <citation type="submission" date="2020-07" db="EMBL/GenBank/DDBJ databases">
        <authorList>
            <person name="Vera ALvarez R."/>
            <person name="Arias-Moreno D.M."/>
            <person name="Jimenez-Jacinto V."/>
            <person name="Jimenez-Bremont J.F."/>
            <person name="Swaminathan K."/>
            <person name="Moose S.P."/>
            <person name="Guerrero-Gonzalez M.L."/>
            <person name="Marino-Ramirez L."/>
            <person name="Landsman D."/>
            <person name="Rodriguez-Kessler M."/>
            <person name="Delgado-Sanchez P."/>
        </authorList>
    </citation>
    <scope>NUCLEOTIDE SEQUENCE</scope>
    <source>
        <tissue evidence="1">Cladode</tissue>
    </source>
</reference>
<sequence>MKKSIALAFDDLKEKYSGTLLSAHALKIQSYAPDLAKSIAGLILSADDSIFQHECFSILGLQLGSIEQDSVENRIKDKIISAIDMNDSKARQLRCREPAAFLFGDDPIQEHESMLDECEQGEEEDYTLMDF</sequence>
<dbReference type="GO" id="GO:0000793">
    <property type="term" value="C:condensed chromosome"/>
    <property type="evidence" value="ECO:0007669"/>
    <property type="project" value="TreeGrafter"/>
</dbReference>
<dbReference type="EMBL" id="GISG01044135">
    <property type="protein sequence ID" value="MBA4623675.1"/>
    <property type="molecule type" value="Transcribed_RNA"/>
</dbReference>
<dbReference type="EC" id="5.6.2.2" evidence="1"/>
<evidence type="ECO:0000313" key="1">
    <source>
        <dbReference type="EMBL" id="MBA4623675.1"/>
    </source>
</evidence>
<dbReference type="InterPro" id="IPR034566">
    <property type="entry name" value="MTOPVIB_plant"/>
</dbReference>
<accession>A0A7C8YQF5</accession>
<dbReference type="PANTHER" id="PTHR36722:SF1">
    <property type="entry name" value="TYPE 2 DNA TOPOISOMERASE 6 SUBUNIT B-LIKE"/>
    <property type="match status" value="1"/>
</dbReference>
<dbReference type="GO" id="GO:0030674">
    <property type="term" value="F:protein-macromolecule adaptor activity"/>
    <property type="evidence" value="ECO:0007669"/>
    <property type="project" value="TreeGrafter"/>
</dbReference>
<dbReference type="AlphaFoldDB" id="A0A7C8YQF5"/>
<organism evidence="1">
    <name type="scientific">Opuntia streptacantha</name>
    <name type="common">Prickly pear cactus</name>
    <name type="synonym">Opuntia cardona</name>
    <dbReference type="NCBI Taxonomy" id="393608"/>
    <lineage>
        <taxon>Eukaryota</taxon>
        <taxon>Viridiplantae</taxon>
        <taxon>Streptophyta</taxon>
        <taxon>Embryophyta</taxon>
        <taxon>Tracheophyta</taxon>
        <taxon>Spermatophyta</taxon>
        <taxon>Magnoliopsida</taxon>
        <taxon>eudicotyledons</taxon>
        <taxon>Gunneridae</taxon>
        <taxon>Pentapetalae</taxon>
        <taxon>Caryophyllales</taxon>
        <taxon>Cactineae</taxon>
        <taxon>Cactaceae</taxon>
        <taxon>Opuntioideae</taxon>
        <taxon>Opuntia</taxon>
    </lineage>
</organism>
<dbReference type="PANTHER" id="PTHR36722">
    <property type="entry name" value="TYPE 2 DNA TOPOISOMERASE 6 SUBUNIT B-LIKE"/>
    <property type="match status" value="1"/>
</dbReference>
<dbReference type="GO" id="GO:0042138">
    <property type="term" value="P:meiotic DNA double-strand break formation"/>
    <property type="evidence" value="ECO:0007669"/>
    <property type="project" value="InterPro"/>
</dbReference>
<protein>
    <submittedName>
        <fullName evidence="1">DNA topoisomerase (ATP-hydrolyzing)</fullName>
        <ecNumber evidence="1">5.6.2.2</ecNumber>
    </submittedName>
</protein>
<dbReference type="GO" id="GO:0003918">
    <property type="term" value="F:DNA topoisomerase type II (double strand cut, ATP-hydrolyzing) activity"/>
    <property type="evidence" value="ECO:0007669"/>
    <property type="project" value="UniProtKB-EC"/>
</dbReference>
<reference evidence="1" key="1">
    <citation type="journal article" date="2013" name="J. Plant Res.">
        <title>Effect of fungi and light on seed germination of three Opuntia species from semiarid lands of central Mexico.</title>
        <authorList>
            <person name="Delgado-Sanchez P."/>
            <person name="Jimenez-Bremont J.F."/>
            <person name="Guerrero-Gonzalez Mde L."/>
            <person name="Flores J."/>
        </authorList>
    </citation>
    <scope>NUCLEOTIDE SEQUENCE</scope>
    <source>
        <tissue evidence="1">Cladode</tissue>
    </source>
</reference>
<keyword evidence="1" id="KW-0413">Isomerase</keyword>
<name>A0A7C8YQF5_OPUST</name>
<dbReference type="GO" id="GO:0007131">
    <property type="term" value="P:reciprocal meiotic recombination"/>
    <property type="evidence" value="ECO:0007669"/>
    <property type="project" value="TreeGrafter"/>
</dbReference>
<proteinExistence type="predicted"/>